<evidence type="ECO:0000313" key="14">
    <source>
        <dbReference type="EMBL" id="HDI82656.1"/>
    </source>
</evidence>
<evidence type="ECO:0000256" key="2">
    <source>
        <dbReference type="ARBA" id="ARBA00008531"/>
    </source>
</evidence>
<feature type="domain" description="Signal recognition particle SRP54 helical bundle" evidence="13">
    <location>
        <begin position="3"/>
        <end position="74"/>
    </location>
</feature>
<keyword evidence="8" id="KW-0472">Membrane</keyword>
<keyword evidence="6" id="KW-0378">Hydrolase</keyword>
<keyword evidence="5" id="KW-0547">Nucleotide-binding</keyword>
<dbReference type="InterPro" id="IPR000897">
    <property type="entry name" value="SRP54_GTPase_dom"/>
</dbReference>
<dbReference type="InterPro" id="IPR042101">
    <property type="entry name" value="SRP54_N_sf"/>
</dbReference>
<evidence type="ECO:0000256" key="4">
    <source>
        <dbReference type="ARBA" id="ARBA00022490"/>
    </source>
</evidence>
<dbReference type="SUPFAM" id="SSF52540">
    <property type="entry name" value="P-loop containing nucleoside triphosphate hydrolases"/>
    <property type="match status" value="1"/>
</dbReference>
<accession>A0A7C0VA00</accession>
<name>A0A7C0VA00_UNCW3</name>
<evidence type="ECO:0000256" key="7">
    <source>
        <dbReference type="ARBA" id="ARBA00023134"/>
    </source>
</evidence>
<evidence type="ECO:0000256" key="1">
    <source>
        <dbReference type="ARBA" id="ARBA00004413"/>
    </source>
</evidence>
<dbReference type="Pfam" id="PF00448">
    <property type="entry name" value="SRP54"/>
    <property type="match status" value="1"/>
</dbReference>
<dbReference type="GO" id="GO:0005047">
    <property type="term" value="F:signal recognition particle binding"/>
    <property type="evidence" value="ECO:0007669"/>
    <property type="project" value="TreeGrafter"/>
</dbReference>
<dbReference type="SUPFAM" id="SSF47364">
    <property type="entry name" value="Domain of the SRP/SRP receptor G-proteins"/>
    <property type="match status" value="1"/>
</dbReference>
<comment type="similarity">
    <text evidence="2">Belongs to the GTP-binding SRP family.</text>
</comment>
<comment type="caution">
    <text evidence="14">The sequence shown here is derived from an EMBL/GenBank/DDBJ whole genome shotgun (WGS) entry which is preliminary data.</text>
</comment>
<dbReference type="Gene3D" id="1.20.120.140">
    <property type="entry name" value="Signal recognition particle SRP54, nucleotide-binding domain"/>
    <property type="match status" value="1"/>
</dbReference>
<dbReference type="InterPro" id="IPR036225">
    <property type="entry name" value="SRP/SRP_N"/>
</dbReference>
<sequence>MGLRDALRRTRENIFGRVASMLRRKDPALLEEIEDILLSGDVGIETTEFFIEELKKVHPDKYLERLRELLVEMLSVPHESVHNPPVVYLFVGVNGVGKTTTIGKIGLYFRKKKKSVLFAACDTFRTGAQEQLKIWADRAGADIVSSQYGADPSAVAFDAFDAAVSRGVDCLLIDTAGRLHTKTGLMEEMAKIKRTLNKKREDLPQEILIVIDATTGQNAIHQVEIFNEKLGLTGIVLTKMDGTAKGGVILPIVRRFNLPVLFVGTG</sequence>
<dbReference type="InterPro" id="IPR004390">
    <property type="entry name" value="SR_rcpt_FtsY"/>
</dbReference>
<evidence type="ECO:0000256" key="9">
    <source>
        <dbReference type="ARBA" id="ARBA00023170"/>
    </source>
</evidence>
<dbReference type="PANTHER" id="PTHR43134">
    <property type="entry name" value="SIGNAL RECOGNITION PARTICLE RECEPTOR SUBUNIT ALPHA"/>
    <property type="match status" value="1"/>
</dbReference>
<dbReference type="Pfam" id="PF02881">
    <property type="entry name" value="SRP54_N"/>
    <property type="match status" value="1"/>
</dbReference>
<protein>
    <submittedName>
        <fullName evidence="14">Signal recognition particle-docking protein FtsY</fullName>
    </submittedName>
</protein>
<dbReference type="AlphaFoldDB" id="A0A7C0VA00"/>
<evidence type="ECO:0000256" key="3">
    <source>
        <dbReference type="ARBA" id="ARBA00022475"/>
    </source>
</evidence>
<evidence type="ECO:0000256" key="10">
    <source>
        <dbReference type="ARBA" id="ARBA00048027"/>
    </source>
</evidence>
<comment type="catalytic activity">
    <reaction evidence="10">
        <text>GTP + H2O = GDP + phosphate + H(+)</text>
        <dbReference type="Rhea" id="RHEA:19669"/>
        <dbReference type="ChEBI" id="CHEBI:15377"/>
        <dbReference type="ChEBI" id="CHEBI:15378"/>
        <dbReference type="ChEBI" id="CHEBI:37565"/>
        <dbReference type="ChEBI" id="CHEBI:43474"/>
        <dbReference type="ChEBI" id="CHEBI:58189"/>
        <dbReference type="EC" id="3.6.5.4"/>
    </reaction>
</comment>
<dbReference type="EMBL" id="DQWE01000116">
    <property type="protein sequence ID" value="HDI82656.1"/>
    <property type="molecule type" value="Genomic_DNA"/>
</dbReference>
<feature type="domain" description="AAA+ ATPase" evidence="11">
    <location>
        <begin position="84"/>
        <end position="241"/>
    </location>
</feature>
<evidence type="ECO:0000259" key="11">
    <source>
        <dbReference type="SMART" id="SM00382"/>
    </source>
</evidence>
<keyword evidence="4" id="KW-0963">Cytoplasm</keyword>
<feature type="non-terminal residue" evidence="14">
    <location>
        <position position="266"/>
    </location>
</feature>
<dbReference type="InterPro" id="IPR013822">
    <property type="entry name" value="Signal_recog_particl_SRP54_hlx"/>
</dbReference>
<dbReference type="GO" id="GO:0003924">
    <property type="term" value="F:GTPase activity"/>
    <property type="evidence" value="ECO:0007669"/>
    <property type="project" value="TreeGrafter"/>
</dbReference>
<dbReference type="NCBIfam" id="TIGR00064">
    <property type="entry name" value="ftsY"/>
    <property type="match status" value="1"/>
</dbReference>
<feature type="domain" description="SRP54-type proteins GTP-binding" evidence="12">
    <location>
        <begin position="85"/>
        <end position="266"/>
    </location>
</feature>
<organism evidence="14">
    <name type="scientific">candidate division WOR-3 bacterium</name>
    <dbReference type="NCBI Taxonomy" id="2052148"/>
    <lineage>
        <taxon>Bacteria</taxon>
        <taxon>Bacteria division WOR-3</taxon>
    </lineage>
</organism>
<dbReference type="SMART" id="SM00382">
    <property type="entry name" value="AAA"/>
    <property type="match status" value="1"/>
</dbReference>
<dbReference type="InterPro" id="IPR003593">
    <property type="entry name" value="AAA+_ATPase"/>
</dbReference>
<evidence type="ECO:0000256" key="6">
    <source>
        <dbReference type="ARBA" id="ARBA00022801"/>
    </source>
</evidence>
<evidence type="ECO:0000259" key="12">
    <source>
        <dbReference type="SMART" id="SM00962"/>
    </source>
</evidence>
<dbReference type="Proteomes" id="UP000885847">
    <property type="component" value="Unassembled WGS sequence"/>
</dbReference>
<dbReference type="FunFam" id="3.40.50.300:FF:000053">
    <property type="entry name" value="Signal recognition particle receptor FtsY"/>
    <property type="match status" value="1"/>
</dbReference>
<evidence type="ECO:0000256" key="8">
    <source>
        <dbReference type="ARBA" id="ARBA00023136"/>
    </source>
</evidence>
<keyword evidence="9" id="KW-0675">Receptor</keyword>
<gene>
    <name evidence="14" type="primary">ftsY</name>
    <name evidence="14" type="ORF">ENF18_02550</name>
</gene>
<keyword evidence="3" id="KW-1003">Cell membrane</keyword>
<dbReference type="GO" id="GO:0006614">
    <property type="term" value="P:SRP-dependent cotranslational protein targeting to membrane"/>
    <property type="evidence" value="ECO:0007669"/>
    <property type="project" value="InterPro"/>
</dbReference>
<keyword evidence="7" id="KW-0342">GTP-binding</keyword>
<evidence type="ECO:0000259" key="13">
    <source>
        <dbReference type="SMART" id="SM00963"/>
    </source>
</evidence>
<dbReference type="GO" id="GO:0005525">
    <property type="term" value="F:GTP binding"/>
    <property type="evidence" value="ECO:0007669"/>
    <property type="project" value="UniProtKB-KW"/>
</dbReference>
<dbReference type="GO" id="GO:0005886">
    <property type="term" value="C:plasma membrane"/>
    <property type="evidence" value="ECO:0007669"/>
    <property type="project" value="UniProtKB-SubCell"/>
</dbReference>
<proteinExistence type="inferred from homology"/>
<dbReference type="SMART" id="SM00962">
    <property type="entry name" value="SRP54"/>
    <property type="match status" value="1"/>
</dbReference>
<dbReference type="GO" id="GO:0005737">
    <property type="term" value="C:cytoplasm"/>
    <property type="evidence" value="ECO:0007669"/>
    <property type="project" value="UniProtKB-ARBA"/>
</dbReference>
<dbReference type="SMART" id="SM00963">
    <property type="entry name" value="SRP54_N"/>
    <property type="match status" value="1"/>
</dbReference>
<evidence type="ECO:0000256" key="5">
    <source>
        <dbReference type="ARBA" id="ARBA00022741"/>
    </source>
</evidence>
<reference evidence="14" key="1">
    <citation type="journal article" date="2020" name="mSystems">
        <title>Genome- and Community-Level Interaction Insights into Carbon Utilization and Element Cycling Functions of Hydrothermarchaeota in Hydrothermal Sediment.</title>
        <authorList>
            <person name="Zhou Z."/>
            <person name="Liu Y."/>
            <person name="Xu W."/>
            <person name="Pan J."/>
            <person name="Luo Z.H."/>
            <person name="Li M."/>
        </authorList>
    </citation>
    <scope>NUCLEOTIDE SEQUENCE [LARGE SCALE GENOMIC DNA]</scope>
    <source>
        <strain evidence="14">HyVt-102</strain>
    </source>
</reference>
<dbReference type="PANTHER" id="PTHR43134:SF1">
    <property type="entry name" value="SIGNAL RECOGNITION PARTICLE RECEPTOR SUBUNIT ALPHA"/>
    <property type="match status" value="1"/>
</dbReference>
<dbReference type="Gene3D" id="3.40.50.300">
    <property type="entry name" value="P-loop containing nucleotide triphosphate hydrolases"/>
    <property type="match status" value="1"/>
</dbReference>
<dbReference type="InterPro" id="IPR027417">
    <property type="entry name" value="P-loop_NTPase"/>
</dbReference>
<comment type="subcellular location">
    <subcellularLocation>
        <location evidence="1">Cell membrane</location>
        <topology evidence="1">Peripheral membrane protein</topology>
        <orientation evidence="1">Cytoplasmic side</orientation>
    </subcellularLocation>
</comment>